<name>A0A6A0A216_HAELA</name>
<feature type="region of interest" description="Disordered" evidence="1">
    <location>
        <begin position="232"/>
        <end position="310"/>
    </location>
</feature>
<comment type="caution">
    <text evidence="2">The sequence shown here is derived from an EMBL/GenBank/DDBJ whole genome shotgun (WGS) entry which is preliminary data.</text>
</comment>
<proteinExistence type="predicted"/>
<accession>A0A6A0A216</accession>
<sequence length="347" mass="38089">ELSLAEVVSNLPQDLGVDDRLYAFTVPHTDPREGLRGGIGVAASQRIEEHTVLGTYSGYLACDDEVHNFYRWSESALLKLVLDEVEAPTSNPEKVHRLLDKILVLNDQLGLDVESKLGSLSCLPAGHASRSGIIQELRQLLLLSLTRIEQRHGLQLLDYCLKEAGDDPELRQQVQAILNGVDGQEHRVKISRQLWNLETNAYGLDLPDDYNWDPKPKCPCLGNGRNLCCGPAPQPHGPHQRPSGARQGMGKHRKNIPPIQGQREGSRVQPAGRALCCDVHHGSHRPGHPPAPSSLTTTRPKQRSASQHGARAQVFLRLRVLQELGGEPGGCQRLEGVLFVGENGVCN</sequence>
<reference evidence="2 3" key="1">
    <citation type="submission" date="2020-02" db="EMBL/GenBank/DDBJ databases">
        <title>Draft genome sequence of Haematococcus lacustris strain NIES-144.</title>
        <authorList>
            <person name="Morimoto D."/>
            <person name="Nakagawa S."/>
            <person name="Yoshida T."/>
            <person name="Sawayama S."/>
        </authorList>
    </citation>
    <scope>NUCLEOTIDE SEQUENCE [LARGE SCALE GENOMIC DNA]</scope>
    <source>
        <strain evidence="2 3">NIES-144</strain>
    </source>
</reference>
<organism evidence="2 3">
    <name type="scientific">Haematococcus lacustris</name>
    <name type="common">Green alga</name>
    <name type="synonym">Haematococcus pluvialis</name>
    <dbReference type="NCBI Taxonomy" id="44745"/>
    <lineage>
        <taxon>Eukaryota</taxon>
        <taxon>Viridiplantae</taxon>
        <taxon>Chlorophyta</taxon>
        <taxon>core chlorophytes</taxon>
        <taxon>Chlorophyceae</taxon>
        <taxon>CS clade</taxon>
        <taxon>Chlamydomonadales</taxon>
        <taxon>Haematococcaceae</taxon>
        <taxon>Haematococcus</taxon>
    </lineage>
</organism>
<gene>
    <name evidence="2" type="ORF">HaLaN_24065</name>
</gene>
<protein>
    <submittedName>
        <fullName evidence="2">Uncharacterized protein</fullName>
    </submittedName>
</protein>
<feature type="compositionally biased region" description="Polar residues" evidence="1">
    <location>
        <begin position="293"/>
        <end position="307"/>
    </location>
</feature>
<evidence type="ECO:0000313" key="2">
    <source>
        <dbReference type="EMBL" id="GFH25996.1"/>
    </source>
</evidence>
<dbReference type="Proteomes" id="UP000485058">
    <property type="component" value="Unassembled WGS sequence"/>
</dbReference>
<feature type="non-terminal residue" evidence="2">
    <location>
        <position position="1"/>
    </location>
</feature>
<dbReference type="EMBL" id="BLLF01002985">
    <property type="protein sequence ID" value="GFH25996.1"/>
    <property type="molecule type" value="Genomic_DNA"/>
</dbReference>
<evidence type="ECO:0000313" key="3">
    <source>
        <dbReference type="Proteomes" id="UP000485058"/>
    </source>
</evidence>
<evidence type="ECO:0000256" key="1">
    <source>
        <dbReference type="SAM" id="MobiDB-lite"/>
    </source>
</evidence>
<dbReference type="AlphaFoldDB" id="A0A6A0A216"/>
<keyword evidence="3" id="KW-1185">Reference proteome</keyword>
<feature type="non-terminal residue" evidence="2">
    <location>
        <position position="347"/>
    </location>
</feature>